<evidence type="ECO:0000313" key="6">
    <source>
        <dbReference type="EMBL" id="WMD22400.1"/>
    </source>
</evidence>
<dbReference type="InterPro" id="IPR013325">
    <property type="entry name" value="RNA_pol_sigma_r2"/>
</dbReference>
<dbReference type="PANTHER" id="PTHR43133:SF63">
    <property type="entry name" value="RNA POLYMERASE SIGMA FACTOR FECI-RELATED"/>
    <property type="match status" value="1"/>
</dbReference>
<keyword evidence="7" id="KW-1185">Reference proteome</keyword>
<dbReference type="SUPFAM" id="SSF88659">
    <property type="entry name" value="Sigma3 and sigma4 domains of RNA polymerase sigma factors"/>
    <property type="match status" value="1"/>
</dbReference>
<dbReference type="EMBL" id="CP132976">
    <property type="protein sequence ID" value="WMD22400.1"/>
    <property type="molecule type" value="Genomic_DNA"/>
</dbReference>
<evidence type="ECO:0000256" key="1">
    <source>
        <dbReference type="ARBA" id="ARBA00010641"/>
    </source>
</evidence>
<dbReference type="InterPro" id="IPR039425">
    <property type="entry name" value="RNA_pol_sigma-70-like"/>
</dbReference>
<dbReference type="Gene3D" id="1.10.10.10">
    <property type="entry name" value="Winged helix-like DNA-binding domain superfamily/Winged helix DNA-binding domain"/>
    <property type="match status" value="1"/>
</dbReference>
<evidence type="ECO:0000256" key="3">
    <source>
        <dbReference type="ARBA" id="ARBA00023082"/>
    </source>
</evidence>
<keyword evidence="2" id="KW-0805">Transcription regulation</keyword>
<evidence type="ECO:0000313" key="7">
    <source>
        <dbReference type="Proteomes" id="UP001234798"/>
    </source>
</evidence>
<evidence type="ECO:0000256" key="4">
    <source>
        <dbReference type="ARBA" id="ARBA00023163"/>
    </source>
</evidence>
<feature type="domain" description="RNA polymerase sigma factor 70 region 4 type 2" evidence="5">
    <location>
        <begin position="99"/>
        <end position="148"/>
    </location>
</feature>
<dbReference type="InterPro" id="IPR014284">
    <property type="entry name" value="RNA_pol_sigma-70_dom"/>
</dbReference>
<name>A0ABY9M627_9BURK</name>
<dbReference type="InterPro" id="IPR013324">
    <property type="entry name" value="RNA_pol_sigma_r3/r4-like"/>
</dbReference>
<sequence length="161" mass="18704">MPKKGWLAHYRELFGSWRRKHSQDGEDAIQDAVVNMLENGLRGVDDPRAYLSRSTANGLIDRHRRRCVLDFRPLDELAEDEHPCVQDGQTSIYTAELLDALMAALQELPLVCQQVYIRHRLEGWTHAEIALDLGVSRSMVEKHMNRALFHIHERLQKYSPY</sequence>
<dbReference type="SUPFAM" id="SSF88946">
    <property type="entry name" value="Sigma2 domain of RNA polymerase sigma factors"/>
    <property type="match status" value="1"/>
</dbReference>
<protein>
    <submittedName>
        <fullName evidence="6">Sigma-70 family RNA polymerase sigma factor</fullName>
    </submittedName>
</protein>
<dbReference type="Proteomes" id="UP001234798">
    <property type="component" value="Chromosome"/>
</dbReference>
<evidence type="ECO:0000259" key="5">
    <source>
        <dbReference type="Pfam" id="PF08281"/>
    </source>
</evidence>
<keyword evidence="4" id="KW-0804">Transcription</keyword>
<dbReference type="InterPro" id="IPR036388">
    <property type="entry name" value="WH-like_DNA-bd_sf"/>
</dbReference>
<comment type="similarity">
    <text evidence="1">Belongs to the sigma-70 factor family. ECF subfamily.</text>
</comment>
<organism evidence="6 7">
    <name type="scientific">Achromobacter seleniivolatilans</name>
    <dbReference type="NCBI Taxonomy" id="3047478"/>
    <lineage>
        <taxon>Bacteria</taxon>
        <taxon>Pseudomonadati</taxon>
        <taxon>Pseudomonadota</taxon>
        <taxon>Betaproteobacteria</taxon>
        <taxon>Burkholderiales</taxon>
        <taxon>Alcaligenaceae</taxon>
        <taxon>Achromobacter</taxon>
    </lineage>
</organism>
<dbReference type="InterPro" id="IPR013249">
    <property type="entry name" value="RNA_pol_sigma70_r4_t2"/>
</dbReference>
<dbReference type="PANTHER" id="PTHR43133">
    <property type="entry name" value="RNA POLYMERASE ECF-TYPE SIGMA FACTO"/>
    <property type="match status" value="1"/>
</dbReference>
<dbReference type="NCBIfam" id="TIGR02937">
    <property type="entry name" value="sigma70-ECF"/>
    <property type="match status" value="1"/>
</dbReference>
<dbReference type="Pfam" id="PF08281">
    <property type="entry name" value="Sigma70_r4_2"/>
    <property type="match status" value="1"/>
</dbReference>
<keyword evidence="3" id="KW-0731">Sigma factor</keyword>
<reference evidence="6 7" key="1">
    <citation type="submission" date="2023-08" db="EMBL/GenBank/DDBJ databases">
        <title>Achromobacter seleniivolatilans sp. nov., isolated from seleniferous soil.</title>
        <authorList>
            <person name="Zhang S."/>
            <person name="Li K."/>
            <person name="Peng J."/>
            <person name="Zhao Q."/>
            <person name="Wang H."/>
            <person name="Guo Y."/>
        </authorList>
    </citation>
    <scope>NUCLEOTIDE SEQUENCE [LARGE SCALE GENOMIC DNA]</scope>
    <source>
        <strain evidence="6 7">R39</strain>
    </source>
</reference>
<dbReference type="RefSeq" id="WP_306947204.1">
    <property type="nucleotide sequence ID" value="NZ_CP132976.1"/>
</dbReference>
<evidence type="ECO:0000256" key="2">
    <source>
        <dbReference type="ARBA" id="ARBA00023015"/>
    </source>
</evidence>
<gene>
    <name evidence="6" type="ORF">RAS12_08485</name>
</gene>
<accession>A0ABY9M627</accession>
<proteinExistence type="inferred from homology"/>